<dbReference type="AlphaFoldDB" id="A0AAU7CJ86"/>
<feature type="transmembrane region" description="Helical" evidence="2">
    <location>
        <begin position="20"/>
        <end position="39"/>
    </location>
</feature>
<dbReference type="CDD" id="cd07341">
    <property type="entry name" value="M56_BlaR1_MecR1_like"/>
    <property type="match status" value="1"/>
</dbReference>
<dbReference type="Gene3D" id="2.60.40.1120">
    <property type="entry name" value="Carboxypeptidase-like, regulatory domain"/>
    <property type="match status" value="1"/>
</dbReference>
<dbReference type="PANTHER" id="PTHR34978">
    <property type="entry name" value="POSSIBLE SENSOR-TRANSDUCER PROTEIN BLAR"/>
    <property type="match status" value="1"/>
</dbReference>
<dbReference type="InterPro" id="IPR013784">
    <property type="entry name" value="Carb-bd-like_fold"/>
</dbReference>
<evidence type="ECO:0000256" key="2">
    <source>
        <dbReference type="SAM" id="Phobius"/>
    </source>
</evidence>
<evidence type="ECO:0000313" key="4">
    <source>
        <dbReference type="EMBL" id="XBH05079.1"/>
    </source>
</evidence>
<evidence type="ECO:0000256" key="1">
    <source>
        <dbReference type="SAM" id="MobiDB-lite"/>
    </source>
</evidence>
<gene>
    <name evidence="4" type="ORF">V5E97_03400</name>
</gene>
<dbReference type="PANTHER" id="PTHR34978:SF3">
    <property type="entry name" value="SLR0241 PROTEIN"/>
    <property type="match status" value="1"/>
</dbReference>
<accession>A0AAU7CJ86</accession>
<proteinExistence type="predicted"/>
<dbReference type="SUPFAM" id="SSF49452">
    <property type="entry name" value="Starch-binding domain-like"/>
    <property type="match status" value="1"/>
</dbReference>
<protein>
    <submittedName>
        <fullName evidence="4">M56 family metallopeptidase</fullName>
    </submittedName>
</protein>
<dbReference type="GO" id="GO:0030246">
    <property type="term" value="F:carbohydrate binding"/>
    <property type="evidence" value="ECO:0007669"/>
    <property type="project" value="InterPro"/>
</dbReference>
<feature type="compositionally biased region" description="Low complexity" evidence="1">
    <location>
        <begin position="102"/>
        <end position="124"/>
    </location>
</feature>
<sequence length="1086" mass="114565">MNLLGRIDPGDPVVRTALATLLQATAVILVAALVAGTALRRRAAARHNLWLVALVWILLSPAVAPLIDGVVPTLAVVILPDPSQRTIATANTAVAIGGPKPGRGAPAAKPALAPSDSPAGADPAESTQEPTKATAEGATSPGADLVLSAPGGAEPVANRRSNNVVGGLFVLWAAGLLIRLGRIVAGACQVSALTRSARELDPARYHATLASAREALGVVTLPPILTSARAVGPVALGLLRPRIVLPEGLAESVTAAVLRDVLVHEGAHALRRDPWVGLLQRLAAALFWPHPLVHYLNGQLTRAREEVCDNHVLRCDDACSYARALLALTERYHPFRESRAGLGLLWGRWTLADRVAGLLDPGRVQVTRTTVGARIALAAALAATGVAAASIRFAPPARAVEPGASNPVAVTVAVAATAPARPRAGVWWLEGVVVDEQGQPVAGAIVRPPAAADRTGVSGGTTADDGTFTLTLSGRHRNLYGLVAETKGGERVGLTPGDAPLTYLTRNPIRIVLKPTRPLTVRVKDRDGAPIAGAAVEAVEYGYQTQGETGPDGTAMLRVAADARIRWVIGQKTGDGFDYFENYQPTRPSEYPPLPPELSLTLDGALPLRIKAVDSEGRPLAGVKMSPSLIQRTAKVAPVTAAFAATSWVTTDASGVAVFDRFPKDVGGCGFDVRSEAHLCLRSPTSERDGPTDLTVRLLRRTRLSGTVRFPDGRPAPNIHVRVEGTLPHTSGADSLARTGDDGTYALEVRPESVYIVAVEDETWAARSRTGIIVREDQPQAGLDFTLGRGTLLQGQVTEGADPSKPAAGANLALVEEGPLLPKGFRLGVRNERLTRLTAADPQGRYRFRVGPGQYTLRVGAAASLKFEVKDEPEVVRNLPLKTSPNRTYFTVVVVEKSPEGDRTVPRAAVARLVEGGGRIGPTPADDQGRIRLVRQPGNLLYVRGDGGRLSGLTPVPETAETVTVAVAPAARISGRVVDTDGKPQARKRVVVLLNFDSDFARSHRYEEVARTDEQGRFSYQGVPAGTRGEVSAFHEKDGRTTGARTVVPFRVDEPDQVEVPDLVVPPSGPANEPVRVGSVGVKVTE</sequence>
<dbReference type="InterPro" id="IPR052173">
    <property type="entry name" value="Beta-lactam_resp_regulator"/>
</dbReference>
<keyword evidence="2" id="KW-1133">Transmembrane helix</keyword>
<feature type="region of interest" description="Disordered" evidence="1">
    <location>
        <begin position="98"/>
        <end position="146"/>
    </location>
</feature>
<dbReference type="InterPro" id="IPR008969">
    <property type="entry name" value="CarboxyPept-like_regulatory"/>
</dbReference>
<organism evidence="4">
    <name type="scientific">Singulisphaera sp. Ch08</name>
    <dbReference type="NCBI Taxonomy" id="3120278"/>
    <lineage>
        <taxon>Bacteria</taxon>
        <taxon>Pseudomonadati</taxon>
        <taxon>Planctomycetota</taxon>
        <taxon>Planctomycetia</taxon>
        <taxon>Isosphaerales</taxon>
        <taxon>Isosphaeraceae</taxon>
        <taxon>Singulisphaera</taxon>
    </lineage>
</organism>
<feature type="transmembrane region" description="Helical" evidence="2">
    <location>
        <begin position="51"/>
        <end position="79"/>
    </location>
</feature>
<keyword evidence="2" id="KW-0472">Membrane</keyword>
<dbReference type="RefSeq" id="WP_406697876.1">
    <property type="nucleotide sequence ID" value="NZ_CP155447.1"/>
</dbReference>
<dbReference type="InterPro" id="IPR008756">
    <property type="entry name" value="Peptidase_M56"/>
</dbReference>
<reference evidence="4" key="1">
    <citation type="submission" date="2024-05" db="EMBL/GenBank/DDBJ databases">
        <title>Planctomycetes of the genus Singulisphaera possess chitinolytic capabilities.</title>
        <authorList>
            <person name="Ivanova A."/>
        </authorList>
    </citation>
    <scope>NUCLEOTIDE SEQUENCE</scope>
    <source>
        <strain evidence="4">Ch08T</strain>
    </source>
</reference>
<dbReference type="SUPFAM" id="SSF49464">
    <property type="entry name" value="Carboxypeptidase regulatory domain-like"/>
    <property type="match status" value="2"/>
</dbReference>
<keyword evidence="2" id="KW-0812">Transmembrane</keyword>
<feature type="domain" description="Peptidase M56" evidence="3">
    <location>
        <begin position="151"/>
        <end position="354"/>
    </location>
</feature>
<dbReference type="Pfam" id="PF05569">
    <property type="entry name" value="Peptidase_M56"/>
    <property type="match status" value="1"/>
</dbReference>
<name>A0AAU7CJ86_9BACT</name>
<feature type="region of interest" description="Disordered" evidence="1">
    <location>
        <begin position="1065"/>
        <end position="1086"/>
    </location>
</feature>
<dbReference type="EMBL" id="CP155447">
    <property type="protein sequence ID" value="XBH05079.1"/>
    <property type="molecule type" value="Genomic_DNA"/>
</dbReference>
<evidence type="ECO:0000259" key="3">
    <source>
        <dbReference type="Pfam" id="PF05569"/>
    </source>
</evidence>